<dbReference type="InterPro" id="IPR037682">
    <property type="entry name" value="TonB_C"/>
</dbReference>
<dbReference type="GO" id="GO:0055085">
    <property type="term" value="P:transmembrane transport"/>
    <property type="evidence" value="ECO:0007669"/>
    <property type="project" value="InterPro"/>
</dbReference>
<feature type="chain" id="PRO_5019001342" evidence="10">
    <location>
        <begin position="34"/>
        <end position="127"/>
    </location>
</feature>
<dbReference type="InterPro" id="IPR006260">
    <property type="entry name" value="TonB/TolA_C"/>
</dbReference>
<evidence type="ECO:0000256" key="4">
    <source>
        <dbReference type="ARBA" id="ARBA00022475"/>
    </source>
</evidence>
<keyword evidence="4" id="KW-1003">Cell membrane</keyword>
<evidence type="ECO:0000256" key="5">
    <source>
        <dbReference type="ARBA" id="ARBA00022519"/>
    </source>
</evidence>
<dbReference type="GO" id="GO:0005886">
    <property type="term" value="C:plasma membrane"/>
    <property type="evidence" value="ECO:0007669"/>
    <property type="project" value="UniProtKB-SubCell"/>
</dbReference>
<comment type="subcellular location">
    <subcellularLocation>
        <location evidence="1">Cell inner membrane</location>
        <topology evidence="1">Single-pass membrane protein</topology>
        <orientation evidence="1">Periplasmic side</orientation>
    </subcellularLocation>
</comment>
<evidence type="ECO:0000313" key="13">
    <source>
        <dbReference type="Proteomes" id="UP000278085"/>
    </source>
</evidence>
<evidence type="ECO:0000256" key="6">
    <source>
        <dbReference type="ARBA" id="ARBA00022692"/>
    </source>
</evidence>
<comment type="similarity">
    <text evidence="2">Belongs to the TonB family.</text>
</comment>
<evidence type="ECO:0000313" key="12">
    <source>
        <dbReference type="EMBL" id="RSZ60253.1"/>
    </source>
</evidence>
<feature type="domain" description="TonB C-terminal" evidence="11">
    <location>
        <begin position="38"/>
        <end position="127"/>
    </location>
</feature>
<organism evidence="12 13">
    <name type="scientific">Massilia atriviolacea</name>
    <dbReference type="NCBI Taxonomy" id="2495579"/>
    <lineage>
        <taxon>Bacteria</taxon>
        <taxon>Pseudomonadati</taxon>
        <taxon>Pseudomonadota</taxon>
        <taxon>Betaproteobacteria</taxon>
        <taxon>Burkholderiales</taxon>
        <taxon>Oxalobacteraceae</taxon>
        <taxon>Telluria group</taxon>
        <taxon>Massilia</taxon>
    </lineage>
</organism>
<dbReference type="Pfam" id="PF03544">
    <property type="entry name" value="TonB_C"/>
    <property type="match status" value="1"/>
</dbReference>
<sequence>MAHDATKGETMKLLTTTMAAIAIAACTSAGAHAAPAGSTKPKADLASCAKPVYPAEARAAKHTGTVKLAFLVGADGKLADSKVETSSGHPALDDAAHQALKLCKFGPASARGKPVESWARVDYIWQL</sequence>
<dbReference type="EMBL" id="RXLQ01000002">
    <property type="protein sequence ID" value="RSZ60253.1"/>
    <property type="molecule type" value="Genomic_DNA"/>
</dbReference>
<evidence type="ECO:0000259" key="11">
    <source>
        <dbReference type="PROSITE" id="PS52015"/>
    </source>
</evidence>
<keyword evidence="10" id="KW-0732">Signal</keyword>
<protein>
    <submittedName>
        <fullName evidence="12">Energy transducer TonB</fullName>
    </submittedName>
</protein>
<evidence type="ECO:0000256" key="1">
    <source>
        <dbReference type="ARBA" id="ARBA00004383"/>
    </source>
</evidence>
<keyword evidence="9" id="KW-0472">Membrane</keyword>
<dbReference type="PANTHER" id="PTHR33446:SF2">
    <property type="entry name" value="PROTEIN TONB"/>
    <property type="match status" value="1"/>
</dbReference>
<evidence type="ECO:0000256" key="2">
    <source>
        <dbReference type="ARBA" id="ARBA00006555"/>
    </source>
</evidence>
<evidence type="ECO:0000256" key="3">
    <source>
        <dbReference type="ARBA" id="ARBA00022448"/>
    </source>
</evidence>
<gene>
    <name evidence="12" type="ORF">EJB06_03770</name>
</gene>
<keyword evidence="13" id="KW-1185">Reference proteome</keyword>
<evidence type="ECO:0000256" key="8">
    <source>
        <dbReference type="ARBA" id="ARBA00022989"/>
    </source>
</evidence>
<keyword evidence="8" id="KW-1133">Transmembrane helix</keyword>
<dbReference type="GO" id="GO:0015031">
    <property type="term" value="P:protein transport"/>
    <property type="evidence" value="ECO:0007669"/>
    <property type="project" value="UniProtKB-KW"/>
</dbReference>
<evidence type="ECO:0000256" key="7">
    <source>
        <dbReference type="ARBA" id="ARBA00022927"/>
    </source>
</evidence>
<dbReference type="AlphaFoldDB" id="A0A430HRV2"/>
<comment type="caution">
    <text evidence="12">The sequence shown here is derived from an EMBL/GenBank/DDBJ whole genome shotgun (WGS) entry which is preliminary data.</text>
</comment>
<keyword evidence="6" id="KW-0812">Transmembrane</keyword>
<name>A0A430HRV2_9BURK</name>
<dbReference type="OrthoDB" id="8724624at2"/>
<dbReference type="SUPFAM" id="SSF74653">
    <property type="entry name" value="TolA/TonB C-terminal domain"/>
    <property type="match status" value="1"/>
</dbReference>
<dbReference type="PANTHER" id="PTHR33446">
    <property type="entry name" value="PROTEIN TONB-RELATED"/>
    <property type="match status" value="1"/>
</dbReference>
<dbReference type="InterPro" id="IPR051045">
    <property type="entry name" value="TonB-dependent_transducer"/>
</dbReference>
<keyword evidence="3" id="KW-0813">Transport</keyword>
<evidence type="ECO:0000256" key="10">
    <source>
        <dbReference type="SAM" id="SignalP"/>
    </source>
</evidence>
<evidence type="ECO:0000256" key="9">
    <source>
        <dbReference type="ARBA" id="ARBA00023136"/>
    </source>
</evidence>
<reference evidence="12 13" key="1">
    <citation type="submission" date="2018-12" db="EMBL/GenBank/DDBJ databases">
        <authorList>
            <person name="Yang E."/>
        </authorList>
    </citation>
    <scope>NUCLEOTIDE SEQUENCE [LARGE SCALE GENOMIC DNA]</scope>
    <source>
        <strain evidence="12 13">SOD</strain>
    </source>
</reference>
<dbReference type="PROSITE" id="PS52015">
    <property type="entry name" value="TONB_CTD"/>
    <property type="match status" value="1"/>
</dbReference>
<proteinExistence type="inferred from homology"/>
<keyword evidence="7" id="KW-0653">Protein transport</keyword>
<feature type="signal peptide" evidence="10">
    <location>
        <begin position="1"/>
        <end position="33"/>
    </location>
</feature>
<dbReference type="NCBIfam" id="TIGR01352">
    <property type="entry name" value="tonB_Cterm"/>
    <property type="match status" value="1"/>
</dbReference>
<dbReference type="PROSITE" id="PS51257">
    <property type="entry name" value="PROKAR_LIPOPROTEIN"/>
    <property type="match status" value="1"/>
</dbReference>
<keyword evidence="5" id="KW-0997">Cell inner membrane</keyword>
<accession>A0A430HRV2</accession>
<dbReference type="Proteomes" id="UP000278085">
    <property type="component" value="Unassembled WGS sequence"/>
</dbReference>
<dbReference type="Gene3D" id="3.30.1150.10">
    <property type="match status" value="1"/>
</dbReference>